<gene>
    <name evidence="1" type="ORF">GNZ18_34260</name>
</gene>
<evidence type="ECO:0000313" key="1">
    <source>
        <dbReference type="EMBL" id="MUN41616.1"/>
    </source>
</evidence>
<evidence type="ECO:0000313" key="2">
    <source>
        <dbReference type="Proteomes" id="UP000432015"/>
    </source>
</evidence>
<sequence>MAVPENSDDPIGSLPAPKPGVVVMMCGLAGSGKTTYARRLEARGYIRLSVDEIIWRRIGHDAALLDPTEHEQHQATADQELQEELIRLMAARQPVVLDKSFWNRATRDRYKALIEGHGSTWILVYLKADPDTLRRRLAIRNAQDGPSSVTVSPELLDRYLMSFEEPRDEGEHTILQS</sequence>
<dbReference type="Proteomes" id="UP000432015">
    <property type="component" value="Unassembled WGS sequence"/>
</dbReference>
<dbReference type="RefSeq" id="WP_156220791.1">
    <property type="nucleotide sequence ID" value="NZ_WOFH01000015.1"/>
</dbReference>
<name>A0A7K1LBI3_9ACTN</name>
<protein>
    <submittedName>
        <fullName evidence="1">AAA family ATPase</fullName>
    </submittedName>
</protein>
<accession>A0A7K1LBI3</accession>
<dbReference type="SUPFAM" id="SSF52540">
    <property type="entry name" value="P-loop containing nucleoside triphosphate hydrolases"/>
    <property type="match status" value="1"/>
</dbReference>
<dbReference type="InterPro" id="IPR027417">
    <property type="entry name" value="P-loop_NTPase"/>
</dbReference>
<dbReference type="AlphaFoldDB" id="A0A7K1LBI3"/>
<dbReference type="Pfam" id="PF13671">
    <property type="entry name" value="AAA_33"/>
    <property type="match status" value="1"/>
</dbReference>
<dbReference type="EMBL" id="WOFH01000015">
    <property type="protein sequence ID" value="MUN41616.1"/>
    <property type="molecule type" value="Genomic_DNA"/>
</dbReference>
<reference evidence="1 2" key="1">
    <citation type="submission" date="2019-11" db="EMBL/GenBank/DDBJ databases">
        <authorList>
            <person name="Cao P."/>
        </authorList>
    </citation>
    <scope>NUCLEOTIDE SEQUENCE [LARGE SCALE GENOMIC DNA]</scope>
    <source>
        <strain evidence="1 2">NEAU-AAG5</strain>
    </source>
</reference>
<organism evidence="1 2">
    <name type="scientific">Actinomadura litoris</name>
    <dbReference type="NCBI Taxonomy" id="2678616"/>
    <lineage>
        <taxon>Bacteria</taxon>
        <taxon>Bacillati</taxon>
        <taxon>Actinomycetota</taxon>
        <taxon>Actinomycetes</taxon>
        <taxon>Streptosporangiales</taxon>
        <taxon>Thermomonosporaceae</taxon>
        <taxon>Actinomadura</taxon>
    </lineage>
</organism>
<keyword evidence="2" id="KW-1185">Reference proteome</keyword>
<proteinExistence type="predicted"/>
<dbReference type="Gene3D" id="3.40.50.300">
    <property type="entry name" value="P-loop containing nucleotide triphosphate hydrolases"/>
    <property type="match status" value="1"/>
</dbReference>
<comment type="caution">
    <text evidence="1">The sequence shown here is derived from an EMBL/GenBank/DDBJ whole genome shotgun (WGS) entry which is preliminary data.</text>
</comment>